<protein>
    <submittedName>
        <fullName evidence="5">DUF222 domain-containing protein</fullName>
    </submittedName>
</protein>
<sequence length="474" mass="50830">MEFSDTALYAALAALHRYADTNLLELDEPTVVEIQDAAALVMRLAEVPFATTSAVIEMKHAAAARRRGHQNATSQNANAAGTSHGRARDLAEAGGLFGGEDDEEGQSGGTPDDADGGNGGNGENGGGDGGEEQQRRELPKPPKYPLAAASFAAGRIGTDKAALLARTLDKLGDRASEFEEDLVERAERLSLRDLRRACESLLARLDTEAQEEKERRQHAERAAVIRRRADGMVELRAVLDPASAAPVVAWCEAQVSDAYKRRRTQDPALRDTRSRVQILADAVTMLFTHGLDCESPGSGAKTTVVVRLSLEALQSGRGTADCDQLETPLSAAAARRLAVDAGFLPIVLGGKSQVLDLGSTRRLFSHAQRVALLERDGGCAFCHAPPQWTAAHHIEYWARDGGRTDLRNGAMLCTACHHRIHDEGWQIQVRGPGAARGGGTIWFIPPPDIDAARTPRLGGRAALEIRSKDDEQAA</sequence>
<dbReference type="Gene3D" id="1.10.30.50">
    <property type="match status" value="1"/>
</dbReference>
<dbReference type="Pfam" id="PF02720">
    <property type="entry name" value="DUF222"/>
    <property type="match status" value="1"/>
</dbReference>
<evidence type="ECO:0000256" key="3">
    <source>
        <dbReference type="SAM" id="MobiDB-lite"/>
    </source>
</evidence>
<dbReference type="GO" id="GO:0008270">
    <property type="term" value="F:zinc ion binding"/>
    <property type="evidence" value="ECO:0007669"/>
    <property type="project" value="InterPro"/>
</dbReference>
<organism evidence="5 6">
    <name type="scientific">Demequina lignilytica</name>
    <dbReference type="NCBI Taxonomy" id="3051663"/>
    <lineage>
        <taxon>Bacteria</taxon>
        <taxon>Bacillati</taxon>
        <taxon>Actinomycetota</taxon>
        <taxon>Actinomycetes</taxon>
        <taxon>Micrococcales</taxon>
        <taxon>Demequinaceae</taxon>
        <taxon>Demequina</taxon>
    </lineage>
</organism>
<feature type="coiled-coil region" evidence="2">
    <location>
        <begin position="191"/>
        <end position="222"/>
    </location>
</feature>
<dbReference type="RefSeq" id="WP_301118674.1">
    <property type="nucleotide sequence ID" value="NZ_JAUHPX010000004.1"/>
</dbReference>
<name>A0AAW7M3A8_9MICO</name>
<comment type="similarity">
    <text evidence="1">Belongs to the Rv1128c/1148c/1588c/1702c/1945/3466 family.</text>
</comment>
<dbReference type="Pfam" id="PF01844">
    <property type="entry name" value="HNH"/>
    <property type="match status" value="1"/>
</dbReference>
<dbReference type="EMBL" id="JAUHPX010000004">
    <property type="protein sequence ID" value="MDN4488219.1"/>
    <property type="molecule type" value="Genomic_DNA"/>
</dbReference>
<feature type="compositionally biased region" description="Polar residues" evidence="3">
    <location>
        <begin position="70"/>
        <end position="81"/>
    </location>
</feature>
<evidence type="ECO:0000313" key="6">
    <source>
        <dbReference type="Proteomes" id="UP001172737"/>
    </source>
</evidence>
<dbReference type="InterPro" id="IPR003870">
    <property type="entry name" value="DUF222"/>
</dbReference>
<accession>A0AAW7M3A8</accession>
<dbReference type="SMART" id="SM00507">
    <property type="entry name" value="HNHc"/>
    <property type="match status" value="1"/>
</dbReference>
<evidence type="ECO:0000256" key="2">
    <source>
        <dbReference type="SAM" id="Coils"/>
    </source>
</evidence>
<evidence type="ECO:0000256" key="1">
    <source>
        <dbReference type="ARBA" id="ARBA00023450"/>
    </source>
</evidence>
<feature type="region of interest" description="Disordered" evidence="3">
    <location>
        <begin position="61"/>
        <end position="142"/>
    </location>
</feature>
<feature type="compositionally biased region" description="Gly residues" evidence="3">
    <location>
        <begin position="116"/>
        <end position="128"/>
    </location>
</feature>
<dbReference type="InterPro" id="IPR002711">
    <property type="entry name" value="HNH"/>
</dbReference>
<dbReference type="CDD" id="cd00085">
    <property type="entry name" value="HNHc"/>
    <property type="match status" value="1"/>
</dbReference>
<dbReference type="AlphaFoldDB" id="A0AAW7M3A8"/>
<dbReference type="GO" id="GO:0004519">
    <property type="term" value="F:endonuclease activity"/>
    <property type="evidence" value="ECO:0007669"/>
    <property type="project" value="InterPro"/>
</dbReference>
<reference evidence="5" key="1">
    <citation type="submission" date="2023-06" db="EMBL/GenBank/DDBJ databases">
        <title>Sysu t00039.</title>
        <authorList>
            <person name="Gao L."/>
            <person name="Fang B.-Z."/>
            <person name="Li W.-J."/>
        </authorList>
    </citation>
    <scope>NUCLEOTIDE SEQUENCE</scope>
    <source>
        <strain evidence="5">SYSU T00039</strain>
    </source>
</reference>
<keyword evidence="6" id="KW-1185">Reference proteome</keyword>
<gene>
    <name evidence="5" type="ORF">QQX10_08570</name>
</gene>
<keyword evidence="2" id="KW-0175">Coiled coil</keyword>
<dbReference type="GO" id="GO:0003676">
    <property type="term" value="F:nucleic acid binding"/>
    <property type="evidence" value="ECO:0007669"/>
    <property type="project" value="InterPro"/>
</dbReference>
<evidence type="ECO:0000259" key="4">
    <source>
        <dbReference type="SMART" id="SM00507"/>
    </source>
</evidence>
<dbReference type="InterPro" id="IPR003615">
    <property type="entry name" value="HNH_nuc"/>
</dbReference>
<dbReference type="InterPro" id="IPR036280">
    <property type="entry name" value="Multihaem_cyt_sf"/>
</dbReference>
<dbReference type="Proteomes" id="UP001172737">
    <property type="component" value="Unassembled WGS sequence"/>
</dbReference>
<evidence type="ECO:0000313" key="5">
    <source>
        <dbReference type="EMBL" id="MDN4488219.1"/>
    </source>
</evidence>
<comment type="caution">
    <text evidence="5">The sequence shown here is derived from an EMBL/GenBank/DDBJ whole genome shotgun (WGS) entry which is preliminary data.</text>
</comment>
<proteinExistence type="inferred from homology"/>
<dbReference type="SUPFAM" id="SSF48695">
    <property type="entry name" value="Multiheme cytochromes"/>
    <property type="match status" value="1"/>
</dbReference>
<feature type="domain" description="HNH nuclease" evidence="4">
    <location>
        <begin position="367"/>
        <end position="418"/>
    </location>
</feature>